<evidence type="ECO:0000313" key="9">
    <source>
        <dbReference type="EMBL" id="OIW35730.1"/>
    </source>
</evidence>
<dbReference type="SUPFAM" id="SSF51905">
    <property type="entry name" value="FAD/NAD(P)-binding domain"/>
    <property type="match status" value="1"/>
</dbReference>
<dbReference type="Gene3D" id="3.50.50.60">
    <property type="entry name" value="FAD/NAD(P)-binding domain"/>
    <property type="match status" value="1"/>
</dbReference>
<feature type="transmembrane region" description="Helical" evidence="7">
    <location>
        <begin position="21"/>
        <end position="45"/>
    </location>
</feature>
<dbReference type="PANTHER" id="PTHR10961">
    <property type="entry name" value="PEROXISOMAL SARCOSINE OXIDASE"/>
    <property type="match status" value="1"/>
</dbReference>
<accession>A0A1J7K656</accession>
<keyword evidence="7" id="KW-0812">Transmembrane</keyword>
<dbReference type="OrthoDB" id="2219495at2759"/>
<keyword evidence="3" id="KW-0285">Flavoprotein</keyword>
<evidence type="ECO:0000313" key="10">
    <source>
        <dbReference type="Proteomes" id="UP000182658"/>
    </source>
</evidence>
<dbReference type="EMBL" id="KV875093">
    <property type="protein sequence ID" value="OIW35730.1"/>
    <property type="molecule type" value="Genomic_DNA"/>
</dbReference>
<evidence type="ECO:0000256" key="3">
    <source>
        <dbReference type="ARBA" id="ARBA00022630"/>
    </source>
</evidence>
<dbReference type="Pfam" id="PF01266">
    <property type="entry name" value="DAO"/>
    <property type="match status" value="1"/>
</dbReference>
<name>A0A1J7K656_9PEZI</name>
<dbReference type="InterPro" id="IPR045170">
    <property type="entry name" value="MTOX"/>
</dbReference>
<dbReference type="PANTHER" id="PTHR10961:SF15">
    <property type="entry name" value="FAD DEPENDENT OXIDOREDUCTASE DOMAIN-CONTAINING PROTEIN"/>
    <property type="match status" value="1"/>
</dbReference>
<keyword evidence="7" id="KW-0472">Membrane</keyword>
<reference evidence="9 10" key="1">
    <citation type="submission" date="2016-10" db="EMBL/GenBank/DDBJ databases">
        <title>Draft genome sequence of Coniochaeta ligniaria NRRL30616, a lignocellulolytic fungus for bioabatement of inhibitors in plant biomass hydrolysates.</title>
        <authorList>
            <consortium name="DOE Joint Genome Institute"/>
            <person name="Jimenez D.J."/>
            <person name="Hector R.E."/>
            <person name="Riley R."/>
            <person name="Sun H."/>
            <person name="Grigoriev I.V."/>
            <person name="Van Elsas J.D."/>
            <person name="Nichols N.N."/>
        </authorList>
    </citation>
    <scope>NUCLEOTIDE SEQUENCE [LARGE SCALE GENOMIC DNA]</scope>
    <source>
        <strain evidence="9 10">NRRL 30616</strain>
    </source>
</reference>
<dbReference type="GO" id="GO:0050660">
    <property type="term" value="F:flavin adenine dinucleotide binding"/>
    <property type="evidence" value="ECO:0007669"/>
    <property type="project" value="InterPro"/>
</dbReference>
<feature type="domain" description="FAD dependent oxidoreductase" evidence="8">
    <location>
        <begin position="24"/>
        <end position="453"/>
    </location>
</feature>
<organism evidence="9 10">
    <name type="scientific">Coniochaeta ligniaria NRRL 30616</name>
    <dbReference type="NCBI Taxonomy" id="1408157"/>
    <lineage>
        <taxon>Eukaryota</taxon>
        <taxon>Fungi</taxon>
        <taxon>Dikarya</taxon>
        <taxon>Ascomycota</taxon>
        <taxon>Pezizomycotina</taxon>
        <taxon>Sordariomycetes</taxon>
        <taxon>Sordariomycetidae</taxon>
        <taxon>Coniochaetales</taxon>
        <taxon>Coniochaetaceae</taxon>
        <taxon>Coniochaeta</taxon>
    </lineage>
</organism>
<evidence type="ECO:0000256" key="1">
    <source>
        <dbReference type="ARBA" id="ARBA00001974"/>
    </source>
</evidence>
<sequence length="511" mass="57056">MSQTWENARPKNMDLTHLSKQSPIIIVGAGAFGLSSALYLALAGYSNVTVFDKQPYDKNAYSTAEGADAASADFNKVMRMSYGDELDYQRFAWDAIQIWSLWNKQISSSLPENLPHGLKPSDKIWYNCGFLRMSTDGSLSPFEESTLRNITREGLRSTQFVIGNKDDEKRAPFYFRKGEWGNKRDPFHRQRQGKSLAGVFDSSAGYVDASKACTWVMHICRQYGVRFVLDEKEGQVCSFTKSPAGNKTVGIRTGSGREHRSEFLILAAGPWTPYLFPAISPLMETTVGSVVYFRLPPKEKAPGLWDRFSPENFPVFAYGGWTKGLGIGGFPRTADGIVKIGYRGVKYTNYEEVQDKVTGTKHRISVPKTKYWPEPSEPAITKQAVQAIKSVVREALPELAELGIAGCRNCWYTDSLDTNFVIDHVPGDEGMMVCSGGSGHGFKFLPVLGKEVVNIIEKPAEKSAIAKLWQWRTKASGPKNGLEEGEAGPRNWKKQEMATEKDWEFDQKAKL</sequence>
<dbReference type="InParanoid" id="A0A1J7K656"/>
<proteinExistence type="inferred from homology"/>
<evidence type="ECO:0000259" key="8">
    <source>
        <dbReference type="Pfam" id="PF01266"/>
    </source>
</evidence>
<dbReference type="AlphaFoldDB" id="A0A1J7K656"/>
<keyword evidence="5" id="KW-0560">Oxidoreductase</keyword>
<dbReference type="Gene3D" id="3.30.9.10">
    <property type="entry name" value="D-Amino Acid Oxidase, subunit A, domain 2"/>
    <property type="match status" value="1"/>
</dbReference>
<dbReference type="InterPro" id="IPR036188">
    <property type="entry name" value="FAD/NAD-bd_sf"/>
</dbReference>
<keyword evidence="10" id="KW-1185">Reference proteome</keyword>
<dbReference type="InterPro" id="IPR006076">
    <property type="entry name" value="FAD-dep_OxRdtase"/>
</dbReference>
<protein>
    <submittedName>
        <fullName evidence="9">FAD dependent oxidoreductase</fullName>
    </submittedName>
</protein>
<evidence type="ECO:0000256" key="6">
    <source>
        <dbReference type="SAM" id="MobiDB-lite"/>
    </source>
</evidence>
<keyword evidence="7" id="KW-1133">Transmembrane helix</keyword>
<feature type="region of interest" description="Disordered" evidence="6">
    <location>
        <begin position="475"/>
        <end position="511"/>
    </location>
</feature>
<evidence type="ECO:0000256" key="4">
    <source>
        <dbReference type="ARBA" id="ARBA00022827"/>
    </source>
</evidence>
<comment type="similarity">
    <text evidence="2">Belongs to the MSOX/MTOX family.</text>
</comment>
<keyword evidence="4" id="KW-0274">FAD</keyword>
<feature type="compositionally biased region" description="Basic and acidic residues" evidence="6">
    <location>
        <begin position="493"/>
        <end position="511"/>
    </location>
</feature>
<gene>
    <name evidence="9" type="ORF">CONLIGDRAFT_589858</name>
</gene>
<evidence type="ECO:0000256" key="7">
    <source>
        <dbReference type="SAM" id="Phobius"/>
    </source>
</evidence>
<dbReference type="STRING" id="1408157.A0A1J7K656"/>
<evidence type="ECO:0000256" key="2">
    <source>
        <dbReference type="ARBA" id="ARBA00010989"/>
    </source>
</evidence>
<comment type="cofactor">
    <cofactor evidence="1">
        <name>FAD</name>
        <dbReference type="ChEBI" id="CHEBI:57692"/>
    </cofactor>
</comment>
<evidence type="ECO:0000256" key="5">
    <source>
        <dbReference type="ARBA" id="ARBA00023002"/>
    </source>
</evidence>
<dbReference type="Proteomes" id="UP000182658">
    <property type="component" value="Unassembled WGS sequence"/>
</dbReference>
<dbReference type="GO" id="GO:0008115">
    <property type="term" value="F:sarcosine oxidase activity"/>
    <property type="evidence" value="ECO:0007669"/>
    <property type="project" value="TreeGrafter"/>
</dbReference>